<sequence>MSLFFRRALVTRAAKYPYFVNRNPRGALPVYSDWKLNRTKYIVEIKNIEGDATALKADLQATLFPDEERASRLKVDVVRGSQIKLTGLAGHYRDEVFEWLIARGF</sequence>
<protein>
    <recommendedName>
        <fullName evidence="6">Large ribosomal subunit protein mL49</fullName>
    </recommendedName>
</protein>
<dbReference type="GO" id="GO:0003735">
    <property type="term" value="F:structural constituent of ribosome"/>
    <property type="evidence" value="ECO:0007669"/>
    <property type="project" value="InterPro"/>
</dbReference>
<gene>
    <name evidence="7" type="ORF">EXIGLDRAFT_717337</name>
</gene>
<accession>A0A165IG76</accession>
<evidence type="ECO:0000313" key="7">
    <source>
        <dbReference type="EMBL" id="KZV93357.1"/>
    </source>
</evidence>
<dbReference type="STRING" id="1314781.A0A165IG76"/>
<dbReference type="PANTHER" id="PTHR13477">
    <property type="entry name" value="MITOCHONDRIAL 39S RIBOSOMAL PROTEIN L49"/>
    <property type="match status" value="1"/>
</dbReference>
<keyword evidence="8" id="KW-1185">Reference proteome</keyword>
<comment type="subcellular location">
    <subcellularLocation>
        <location evidence="1">Mitochondrion</location>
    </subcellularLocation>
</comment>
<comment type="similarity">
    <text evidence="2">Belongs to the mitochondrion-specific ribosomal protein mL49 family.</text>
</comment>
<dbReference type="GO" id="GO:0006412">
    <property type="term" value="P:translation"/>
    <property type="evidence" value="ECO:0007669"/>
    <property type="project" value="InterPro"/>
</dbReference>
<organism evidence="7 8">
    <name type="scientific">Exidia glandulosa HHB12029</name>
    <dbReference type="NCBI Taxonomy" id="1314781"/>
    <lineage>
        <taxon>Eukaryota</taxon>
        <taxon>Fungi</taxon>
        <taxon>Dikarya</taxon>
        <taxon>Basidiomycota</taxon>
        <taxon>Agaricomycotina</taxon>
        <taxon>Agaricomycetes</taxon>
        <taxon>Auriculariales</taxon>
        <taxon>Exidiaceae</taxon>
        <taxon>Exidia</taxon>
    </lineage>
</organism>
<evidence type="ECO:0000256" key="4">
    <source>
        <dbReference type="ARBA" id="ARBA00023128"/>
    </source>
</evidence>
<evidence type="ECO:0000256" key="5">
    <source>
        <dbReference type="ARBA" id="ARBA00023274"/>
    </source>
</evidence>
<evidence type="ECO:0000313" key="8">
    <source>
        <dbReference type="Proteomes" id="UP000077266"/>
    </source>
</evidence>
<evidence type="ECO:0000256" key="6">
    <source>
        <dbReference type="ARBA" id="ARBA00035191"/>
    </source>
</evidence>
<dbReference type="FunCoup" id="A0A165IG76">
    <property type="interactions" value="55"/>
</dbReference>
<dbReference type="GO" id="GO:0005762">
    <property type="term" value="C:mitochondrial large ribosomal subunit"/>
    <property type="evidence" value="ECO:0007669"/>
    <property type="project" value="TreeGrafter"/>
</dbReference>
<evidence type="ECO:0000256" key="1">
    <source>
        <dbReference type="ARBA" id="ARBA00004173"/>
    </source>
</evidence>
<dbReference type="InterPro" id="IPR007740">
    <property type="entry name" value="Ribosomal_mL49"/>
</dbReference>
<dbReference type="Proteomes" id="UP000077266">
    <property type="component" value="Unassembled WGS sequence"/>
</dbReference>
<dbReference type="PANTHER" id="PTHR13477:SF0">
    <property type="entry name" value="LARGE RIBOSOMAL SUBUNIT PROTEIN ML49"/>
    <property type="match status" value="1"/>
</dbReference>
<dbReference type="InParanoid" id="A0A165IG76"/>
<keyword evidence="5" id="KW-0687">Ribonucleoprotein</keyword>
<evidence type="ECO:0000256" key="2">
    <source>
        <dbReference type="ARBA" id="ARBA00005677"/>
    </source>
</evidence>
<evidence type="ECO:0000256" key="3">
    <source>
        <dbReference type="ARBA" id="ARBA00022980"/>
    </source>
</evidence>
<reference evidence="7 8" key="1">
    <citation type="journal article" date="2016" name="Mol. Biol. Evol.">
        <title>Comparative Genomics of Early-Diverging Mushroom-Forming Fungi Provides Insights into the Origins of Lignocellulose Decay Capabilities.</title>
        <authorList>
            <person name="Nagy L.G."/>
            <person name="Riley R."/>
            <person name="Tritt A."/>
            <person name="Adam C."/>
            <person name="Daum C."/>
            <person name="Floudas D."/>
            <person name="Sun H."/>
            <person name="Yadav J.S."/>
            <person name="Pangilinan J."/>
            <person name="Larsson K.H."/>
            <person name="Matsuura K."/>
            <person name="Barry K."/>
            <person name="Labutti K."/>
            <person name="Kuo R."/>
            <person name="Ohm R.A."/>
            <person name="Bhattacharya S.S."/>
            <person name="Shirouzu T."/>
            <person name="Yoshinaga Y."/>
            <person name="Martin F.M."/>
            <person name="Grigoriev I.V."/>
            <person name="Hibbett D.S."/>
        </authorList>
    </citation>
    <scope>NUCLEOTIDE SEQUENCE [LARGE SCALE GENOMIC DNA]</scope>
    <source>
        <strain evidence="7 8">HHB12029</strain>
    </source>
</reference>
<dbReference type="EMBL" id="KV425991">
    <property type="protein sequence ID" value="KZV93357.1"/>
    <property type="molecule type" value="Genomic_DNA"/>
</dbReference>
<dbReference type="Pfam" id="PF05046">
    <property type="entry name" value="Img2"/>
    <property type="match status" value="1"/>
</dbReference>
<dbReference type="OrthoDB" id="19439at2759"/>
<keyword evidence="3" id="KW-0689">Ribosomal protein</keyword>
<dbReference type="Gene3D" id="3.30.780.10">
    <property type="entry name" value="SUI1-like domain"/>
    <property type="match status" value="1"/>
</dbReference>
<name>A0A165IG76_EXIGL</name>
<proteinExistence type="inferred from homology"/>
<dbReference type="AlphaFoldDB" id="A0A165IG76"/>
<keyword evidence="4" id="KW-0496">Mitochondrion</keyword>